<evidence type="ECO:0000313" key="4">
    <source>
        <dbReference type="Proteomes" id="UP000004688"/>
    </source>
</evidence>
<dbReference type="InterPro" id="IPR027795">
    <property type="entry name" value="CASTOR_ACT_dom"/>
</dbReference>
<keyword evidence="4" id="KW-1185">Reference proteome</keyword>
<gene>
    <name evidence="3" type="ORF">OA238_c01280</name>
</gene>
<dbReference type="Pfam" id="PF21631">
    <property type="entry name" value="A9CJY8-like_N"/>
    <property type="match status" value="1"/>
</dbReference>
<name>M9RDY3_9RHOB</name>
<dbReference type="eggNOG" id="COG3603">
    <property type="taxonomic scope" value="Bacteria"/>
</dbReference>
<accession>M9RDY3</accession>
<feature type="domain" description="CASTOR ACT" evidence="1">
    <location>
        <begin position="75"/>
        <end position="135"/>
    </location>
</feature>
<protein>
    <submittedName>
        <fullName evidence="3">Uncharacterized protein</fullName>
    </submittedName>
</protein>
<evidence type="ECO:0000259" key="1">
    <source>
        <dbReference type="Pfam" id="PF13840"/>
    </source>
</evidence>
<dbReference type="Gene3D" id="3.30.2130.10">
    <property type="entry name" value="VC0802-like"/>
    <property type="match status" value="1"/>
</dbReference>
<dbReference type="InterPro" id="IPR049447">
    <property type="entry name" value="A9CJY8-like_N"/>
</dbReference>
<organism evidence="3 4">
    <name type="scientific">Octadecabacter arcticus 238</name>
    <dbReference type="NCBI Taxonomy" id="391616"/>
    <lineage>
        <taxon>Bacteria</taxon>
        <taxon>Pseudomonadati</taxon>
        <taxon>Pseudomonadota</taxon>
        <taxon>Alphaproteobacteria</taxon>
        <taxon>Rhodobacterales</taxon>
        <taxon>Roseobacteraceae</taxon>
        <taxon>Octadecabacter</taxon>
    </lineage>
</organism>
<dbReference type="KEGG" id="oar:OA238_c01280"/>
<feature type="domain" description="A9CJY8-like N-terminal" evidence="2">
    <location>
        <begin position="29"/>
        <end position="72"/>
    </location>
</feature>
<proteinExistence type="predicted"/>
<dbReference type="SUPFAM" id="SSF55021">
    <property type="entry name" value="ACT-like"/>
    <property type="match status" value="2"/>
</dbReference>
<dbReference type="HOGENOM" id="CLU_130568_0_1_5"/>
<evidence type="ECO:0000313" key="3">
    <source>
        <dbReference type="EMBL" id="AGI70397.1"/>
    </source>
</evidence>
<reference evidence="3 4" key="1">
    <citation type="journal article" date="2013" name="PLoS ONE">
        <title>Poles Apart: Arctic and Antarctic Octadecabacter strains Share High Genome Plasticity and a New Type of Xanthorhodopsin.</title>
        <authorList>
            <person name="Vollmers J."/>
            <person name="Voget S."/>
            <person name="Dietrich S."/>
            <person name="Gollnow K."/>
            <person name="Smits M."/>
            <person name="Meyer K."/>
            <person name="Brinkhoff T."/>
            <person name="Simon M."/>
            <person name="Daniel R."/>
        </authorList>
    </citation>
    <scope>NUCLEOTIDE SEQUENCE [LARGE SCALE GENOMIC DNA]</scope>
    <source>
        <strain evidence="3 4">238</strain>
    </source>
</reference>
<dbReference type="InterPro" id="IPR045865">
    <property type="entry name" value="ACT-like_dom_sf"/>
</dbReference>
<dbReference type="AlphaFoldDB" id="M9RDY3"/>
<dbReference type="Pfam" id="PF13840">
    <property type="entry name" value="ACT_7"/>
    <property type="match status" value="1"/>
</dbReference>
<dbReference type="STRING" id="391616.OA238_c01280"/>
<evidence type="ECO:0000259" key="2">
    <source>
        <dbReference type="Pfam" id="PF21631"/>
    </source>
</evidence>
<dbReference type="EMBL" id="CP003742">
    <property type="protein sequence ID" value="AGI70397.1"/>
    <property type="molecule type" value="Genomic_DNA"/>
</dbReference>
<sequence length="142" mass="15020">MSTSRNRLGLGSGTRQSGHMKLSFTPLSGEYAITRLPAFAELPDWADGVGLVNITRANDELSIVCLANRAPDTANTGWTVLRVDTLAALDEPGVVMAAVTPISTAGLGVFVISTHQRDYLLVSAAEMNRVRIALTDAGHTLA</sequence>
<dbReference type="Proteomes" id="UP000004688">
    <property type="component" value="Chromosome"/>
</dbReference>